<evidence type="ECO:0000313" key="9">
    <source>
        <dbReference type="Proteomes" id="UP001597186"/>
    </source>
</evidence>
<evidence type="ECO:0000313" key="8">
    <source>
        <dbReference type="EMBL" id="MFD1510403.1"/>
    </source>
</evidence>
<dbReference type="InterPro" id="IPR003593">
    <property type="entry name" value="AAA+_ATPase"/>
</dbReference>
<keyword evidence="5" id="KW-0238">DNA-binding</keyword>
<dbReference type="InterPro" id="IPR002197">
    <property type="entry name" value="HTH_Fis"/>
</dbReference>
<reference evidence="9" key="1">
    <citation type="journal article" date="2019" name="Int. J. Syst. Evol. Microbiol.">
        <title>The Global Catalogue of Microorganisms (GCM) 10K type strain sequencing project: providing services to taxonomists for standard genome sequencing and annotation.</title>
        <authorList>
            <consortium name="The Broad Institute Genomics Platform"/>
            <consortium name="The Broad Institute Genome Sequencing Center for Infectious Disease"/>
            <person name="Wu L."/>
            <person name="Ma J."/>
        </authorList>
    </citation>
    <scope>NUCLEOTIDE SEQUENCE [LARGE SCALE GENOMIC DNA]</scope>
    <source>
        <strain evidence="9">CGMCC 1.12477</strain>
    </source>
</reference>
<name>A0ABW4EK48_9RHOB</name>
<dbReference type="InterPro" id="IPR058031">
    <property type="entry name" value="AAA_lid_NorR"/>
</dbReference>
<dbReference type="Pfam" id="PF00158">
    <property type="entry name" value="Sigma54_activat"/>
    <property type="match status" value="1"/>
</dbReference>
<keyword evidence="3" id="KW-0902">Two-component regulatory system</keyword>
<dbReference type="SUPFAM" id="SSF52540">
    <property type="entry name" value="P-loop containing nucleoside triphosphate hydrolases"/>
    <property type="match status" value="1"/>
</dbReference>
<evidence type="ECO:0000256" key="4">
    <source>
        <dbReference type="ARBA" id="ARBA00023015"/>
    </source>
</evidence>
<keyword evidence="2" id="KW-0067">ATP-binding</keyword>
<keyword evidence="6" id="KW-0804">Transcription</keyword>
<dbReference type="PRINTS" id="PR01590">
    <property type="entry name" value="HTHFIS"/>
</dbReference>
<dbReference type="SUPFAM" id="SSF46689">
    <property type="entry name" value="Homeodomain-like"/>
    <property type="match status" value="1"/>
</dbReference>
<keyword evidence="1" id="KW-0547">Nucleotide-binding</keyword>
<evidence type="ECO:0000256" key="6">
    <source>
        <dbReference type="ARBA" id="ARBA00023163"/>
    </source>
</evidence>
<sequence length="369" mass="41265">MAAPSVQFTNFEAIAGSSPAVTQMRREIDSVSQYNVNVLTTGPTGAGKELVVQALHAKSGRKGKLICVNCAAIPRDLLEAELFGHEKGAFTGASTSRKGRFEDAAQGTLFLDEIGDMPLELQAKLLRVIETRKISRLGSNAERPVDFRLVCATHKNLGDKLHRGGFREDLLYRLSVVVIHVPPLSDRIQDIPELIVEISTQIENDGSDLVPPPVELDGMEELMRYDWPGNVRELKNFLQRAAIFSRGKPLNRSMVRRLLHLDERRDEEQAFLRNAIHNIPTAVDQTTTSEQHPKPFEVEKSNTSAIQTLRSGQRFRLKTHLENIELNYITTALELADSSVTRAAQMLSLKRTTLIAKMRKYGIFSEAEN</sequence>
<keyword evidence="4" id="KW-0805">Transcription regulation</keyword>
<dbReference type="CDD" id="cd00009">
    <property type="entry name" value="AAA"/>
    <property type="match status" value="1"/>
</dbReference>
<accession>A0ABW4EK48</accession>
<evidence type="ECO:0000256" key="2">
    <source>
        <dbReference type="ARBA" id="ARBA00022840"/>
    </source>
</evidence>
<dbReference type="PROSITE" id="PS00688">
    <property type="entry name" value="SIGMA54_INTERACT_3"/>
    <property type="match status" value="1"/>
</dbReference>
<dbReference type="Pfam" id="PF02954">
    <property type="entry name" value="HTH_8"/>
    <property type="match status" value="1"/>
</dbReference>
<dbReference type="InterPro" id="IPR009057">
    <property type="entry name" value="Homeodomain-like_sf"/>
</dbReference>
<evidence type="ECO:0000256" key="3">
    <source>
        <dbReference type="ARBA" id="ARBA00023012"/>
    </source>
</evidence>
<dbReference type="InterPro" id="IPR002078">
    <property type="entry name" value="Sigma_54_int"/>
</dbReference>
<dbReference type="Proteomes" id="UP001597186">
    <property type="component" value="Unassembled WGS sequence"/>
</dbReference>
<dbReference type="Gene3D" id="1.10.8.60">
    <property type="match status" value="1"/>
</dbReference>
<evidence type="ECO:0000256" key="5">
    <source>
        <dbReference type="ARBA" id="ARBA00023125"/>
    </source>
</evidence>
<comment type="caution">
    <text evidence="8">The sequence shown here is derived from an EMBL/GenBank/DDBJ whole genome shotgun (WGS) entry which is preliminary data.</text>
</comment>
<organism evidence="8 9">
    <name type="scientific">Lacimonas salitolerans</name>
    <dbReference type="NCBI Taxonomy" id="1323750"/>
    <lineage>
        <taxon>Bacteria</taxon>
        <taxon>Pseudomonadati</taxon>
        <taxon>Pseudomonadota</taxon>
        <taxon>Alphaproteobacteria</taxon>
        <taxon>Rhodobacterales</taxon>
        <taxon>Paracoccaceae</taxon>
        <taxon>Lacimonas</taxon>
    </lineage>
</organism>
<dbReference type="Gene3D" id="1.10.10.60">
    <property type="entry name" value="Homeodomain-like"/>
    <property type="match status" value="1"/>
</dbReference>
<dbReference type="PANTHER" id="PTHR32071:SF117">
    <property type="entry name" value="PTS-DEPENDENT DIHYDROXYACETONE KINASE OPERON REGULATORY PROTEIN-RELATED"/>
    <property type="match status" value="1"/>
</dbReference>
<dbReference type="EMBL" id="JBHUDD010000090">
    <property type="protein sequence ID" value="MFD1510403.1"/>
    <property type="molecule type" value="Genomic_DNA"/>
</dbReference>
<protein>
    <submittedName>
        <fullName evidence="8">Sigma 54-interacting transcriptional regulator</fullName>
    </submittedName>
</protein>
<dbReference type="Gene3D" id="3.40.50.300">
    <property type="entry name" value="P-loop containing nucleotide triphosphate hydrolases"/>
    <property type="match status" value="1"/>
</dbReference>
<dbReference type="RefSeq" id="WP_379916548.1">
    <property type="nucleotide sequence ID" value="NZ_JBHUDD010000090.1"/>
</dbReference>
<dbReference type="InterPro" id="IPR025944">
    <property type="entry name" value="Sigma_54_int_dom_CS"/>
</dbReference>
<gene>
    <name evidence="8" type="ORF">ACFTOW_13435</name>
</gene>
<dbReference type="Pfam" id="PF25601">
    <property type="entry name" value="AAA_lid_14"/>
    <property type="match status" value="1"/>
</dbReference>
<dbReference type="InterPro" id="IPR027417">
    <property type="entry name" value="P-loop_NTPase"/>
</dbReference>
<evidence type="ECO:0000256" key="1">
    <source>
        <dbReference type="ARBA" id="ARBA00022741"/>
    </source>
</evidence>
<feature type="domain" description="Sigma-54 factor interaction" evidence="7">
    <location>
        <begin position="14"/>
        <end position="243"/>
    </location>
</feature>
<dbReference type="PANTHER" id="PTHR32071">
    <property type="entry name" value="TRANSCRIPTIONAL REGULATORY PROTEIN"/>
    <property type="match status" value="1"/>
</dbReference>
<keyword evidence="9" id="KW-1185">Reference proteome</keyword>
<proteinExistence type="predicted"/>
<dbReference type="PROSITE" id="PS50045">
    <property type="entry name" value="SIGMA54_INTERACT_4"/>
    <property type="match status" value="1"/>
</dbReference>
<evidence type="ECO:0000259" key="7">
    <source>
        <dbReference type="PROSITE" id="PS50045"/>
    </source>
</evidence>
<dbReference type="SMART" id="SM00382">
    <property type="entry name" value="AAA"/>
    <property type="match status" value="1"/>
</dbReference>